<feature type="transmembrane region" description="Helical" evidence="1">
    <location>
        <begin position="100"/>
        <end position="119"/>
    </location>
</feature>
<evidence type="ECO:0000313" key="3">
    <source>
        <dbReference type="Proteomes" id="UP000714275"/>
    </source>
</evidence>
<reference evidence="2" key="1">
    <citation type="journal article" date="2020" name="New Phytol.">
        <title>Comparative genomics reveals dynamic genome evolution in host specialist ectomycorrhizal fungi.</title>
        <authorList>
            <person name="Lofgren L.A."/>
            <person name="Nguyen N.H."/>
            <person name="Vilgalys R."/>
            <person name="Ruytinx J."/>
            <person name="Liao H.L."/>
            <person name="Branco S."/>
            <person name="Kuo A."/>
            <person name="LaButti K."/>
            <person name="Lipzen A."/>
            <person name="Andreopoulos W."/>
            <person name="Pangilinan J."/>
            <person name="Riley R."/>
            <person name="Hundley H."/>
            <person name="Na H."/>
            <person name="Barry K."/>
            <person name="Grigoriev I.V."/>
            <person name="Stajich J.E."/>
            <person name="Kennedy P.G."/>
        </authorList>
    </citation>
    <scope>NUCLEOTIDE SEQUENCE</scope>
    <source>
        <strain evidence="2">DOB743</strain>
    </source>
</reference>
<dbReference type="EMBL" id="JABBWD010000032">
    <property type="protein sequence ID" value="KAG1775715.1"/>
    <property type="molecule type" value="Genomic_DNA"/>
</dbReference>
<dbReference type="AlphaFoldDB" id="A0A9P6ZT05"/>
<dbReference type="InterPro" id="IPR051380">
    <property type="entry name" value="pH-response_reg_palI/RIM9"/>
</dbReference>
<dbReference type="PANTHER" id="PTHR28013">
    <property type="entry name" value="PROTEIN DCV1-RELATED"/>
    <property type="match status" value="1"/>
</dbReference>
<dbReference type="Gene3D" id="1.20.140.150">
    <property type="match status" value="1"/>
</dbReference>
<keyword evidence="1" id="KW-1133">Transmembrane helix</keyword>
<dbReference type="PANTHER" id="PTHR28013:SF4">
    <property type="entry name" value="MARVEL DOMAIN-CONTAINING PROTEIN"/>
    <property type="match status" value="1"/>
</dbReference>
<dbReference type="Pfam" id="PF06687">
    <property type="entry name" value="SUR7"/>
    <property type="match status" value="1"/>
</dbReference>
<keyword evidence="1" id="KW-0472">Membrane</keyword>
<dbReference type="GO" id="GO:0035838">
    <property type="term" value="C:growing cell tip"/>
    <property type="evidence" value="ECO:0007669"/>
    <property type="project" value="TreeGrafter"/>
</dbReference>
<feature type="transmembrane region" description="Helical" evidence="1">
    <location>
        <begin position="7"/>
        <end position="27"/>
    </location>
</feature>
<organism evidence="2 3">
    <name type="scientific">Suillus placidus</name>
    <dbReference type="NCBI Taxonomy" id="48579"/>
    <lineage>
        <taxon>Eukaryota</taxon>
        <taxon>Fungi</taxon>
        <taxon>Dikarya</taxon>
        <taxon>Basidiomycota</taxon>
        <taxon>Agaricomycotina</taxon>
        <taxon>Agaricomycetes</taxon>
        <taxon>Agaricomycetidae</taxon>
        <taxon>Boletales</taxon>
        <taxon>Suillineae</taxon>
        <taxon>Suillaceae</taxon>
        <taxon>Suillus</taxon>
    </lineage>
</organism>
<dbReference type="Proteomes" id="UP000714275">
    <property type="component" value="Unassembled WGS sequence"/>
</dbReference>
<sequence>MSRTYCIPGVFFLFSAFFLLFIVSISLPRFQAMDITRVHSSGQIASNGNQAFTQLRFGIWGYCVDLSSGRTCFNTGHGYSVTVINSQNAEITIGPSWTRGLAVLPVAACVAFIALLLSVSQHITVTLVASLVSFLAALLTLIAFAINIALYAYVKQELGTLNINETTITGPGFWLTFVSLLLLILAGCTVCFGRRRDRMAGATNNSYQLNGVKGGGFLSRFRRN</sequence>
<proteinExistence type="predicted"/>
<dbReference type="GO" id="GO:0032153">
    <property type="term" value="C:cell division site"/>
    <property type="evidence" value="ECO:0007669"/>
    <property type="project" value="TreeGrafter"/>
</dbReference>
<gene>
    <name evidence="2" type="ORF">EV702DRAFT_972810</name>
</gene>
<protein>
    <submittedName>
        <fullName evidence="2">Pali-domain-containing protein</fullName>
    </submittedName>
</protein>
<dbReference type="InterPro" id="IPR009571">
    <property type="entry name" value="SUR7/Rim9-like_fungi"/>
</dbReference>
<keyword evidence="1" id="KW-0812">Transmembrane</keyword>
<comment type="caution">
    <text evidence="2">The sequence shown here is derived from an EMBL/GenBank/DDBJ whole genome shotgun (WGS) entry which is preliminary data.</text>
</comment>
<evidence type="ECO:0000256" key="1">
    <source>
        <dbReference type="SAM" id="Phobius"/>
    </source>
</evidence>
<dbReference type="GO" id="GO:0005886">
    <property type="term" value="C:plasma membrane"/>
    <property type="evidence" value="ECO:0007669"/>
    <property type="project" value="InterPro"/>
</dbReference>
<accession>A0A9P6ZT05</accession>
<keyword evidence="3" id="KW-1185">Reference proteome</keyword>
<feature type="transmembrane region" description="Helical" evidence="1">
    <location>
        <begin position="131"/>
        <end position="153"/>
    </location>
</feature>
<evidence type="ECO:0000313" key="2">
    <source>
        <dbReference type="EMBL" id="KAG1775715.1"/>
    </source>
</evidence>
<name>A0A9P6ZT05_9AGAM</name>
<feature type="transmembrane region" description="Helical" evidence="1">
    <location>
        <begin position="173"/>
        <end position="192"/>
    </location>
</feature>
<dbReference type="OrthoDB" id="2354757at2759"/>